<evidence type="ECO:0000256" key="1">
    <source>
        <dbReference type="SAM" id="SignalP"/>
    </source>
</evidence>
<dbReference type="InterPro" id="IPR031345">
    <property type="entry name" value="T9SS_Plug_N"/>
</dbReference>
<dbReference type="OrthoDB" id="1522602at2"/>
<feature type="domain" description="Type 9 secretion system plug protein N-terminal" evidence="2">
    <location>
        <begin position="25"/>
        <end position="146"/>
    </location>
</feature>
<accession>A0A3R5YWB6</accession>
<organism evidence="3 4">
    <name type="scientific">Ornithobacterium rhinotracheale</name>
    <dbReference type="NCBI Taxonomy" id="28251"/>
    <lineage>
        <taxon>Bacteria</taxon>
        <taxon>Pseudomonadati</taxon>
        <taxon>Bacteroidota</taxon>
        <taxon>Flavobacteriia</taxon>
        <taxon>Flavobacteriales</taxon>
        <taxon>Weeksellaceae</taxon>
        <taxon>Ornithobacterium</taxon>
    </lineage>
</organism>
<dbReference type="EMBL" id="CP035107">
    <property type="protein sequence ID" value="QAR31005.1"/>
    <property type="molecule type" value="Genomic_DNA"/>
</dbReference>
<dbReference type="SUPFAM" id="SSF81296">
    <property type="entry name" value="E set domains"/>
    <property type="match status" value="1"/>
</dbReference>
<evidence type="ECO:0000313" key="3">
    <source>
        <dbReference type="EMBL" id="QAR31005.1"/>
    </source>
</evidence>
<evidence type="ECO:0000259" key="2">
    <source>
        <dbReference type="Pfam" id="PF17116"/>
    </source>
</evidence>
<protein>
    <submittedName>
        <fullName evidence="3">DUF5103 domain-containing protein</fullName>
    </submittedName>
</protein>
<dbReference type="AlphaFoldDB" id="A0A3R5YWB6"/>
<proteinExistence type="predicted"/>
<feature type="signal peptide" evidence="1">
    <location>
        <begin position="1"/>
        <end position="22"/>
    </location>
</feature>
<dbReference type="Proteomes" id="UP000287701">
    <property type="component" value="Chromosome"/>
</dbReference>
<dbReference type="Gene3D" id="2.60.40.10">
    <property type="entry name" value="Immunoglobulins"/>
    <property type="match status" value="1"/>
</dbReference>
<reference evidence="3 4" key="1">
    <citation type="submission" date="2019-01" db="EMBL/GenBank/DDBJ databases">
        <title>Whole Genome of Ornithobacterium rhinotracheale FARPER-174b.</title>
        <authorList>
            <person name="Tataje-Lavanda L.A."/>
            <person name="Montalvan A."/>
            <person name="Montesinos R."/>
            <person name="Zimic M."/>
            <person name="Fernandez-Sanchez M."/>
            <person name="Fernandez-Diaz M."/>
        </authorList>
    </citation>
    <scope>NUCLEOTIDE SEQUENCE [LARGE SCALE GENOMIC DNA]</scope>
    <source>
        <strain evidence="3 4">FARPER-174b</strain>
    </source>
</reference>
<dbReference type="RefSeq" id="WP_128501460.1">
    <property type="nucleotide sequence ID" value="NZ_CP035107.1"/>
</dbReference>
<name>A0A3R5YWB6_ORNRH</name>
<keyword evidence="1" id="KW-0732">Signal</keyword>
<feature type="chain" id="PRO_5018581589" evidence="1">
    <location>
        <begin position="23"/>
        <end position="407"/>
    </location>
</feature>
<gene>
    <name evidence="3" type="ORF">EQP59_06470</name>
</gene>
<dbReference type="InterPro" id="IPR013783">
    <property type="entry name" value="Ig-like_fold"/>
</dbReference>
<evidence type="ECO:0000313" key="4">
    <source>
        <dbReference type="Proteomes" id="UP000287701"/>
    </source>
</evidence>
<dbReference type="InterPro" id="IPR014756">
    <property type="entry name" value="Ig_E-set"/>
</dbReference>
<sequence length="407" mass="47474">MKILRNSFVIACLLIQSSILFAQFKSIQLFNPQTNDHTPVINMGENLIFSFDELNKNYQNYDYKIVRYNRNWEPSAAFVSEFLEGSQRNRFRNYKSSFNTRVNYMHYEVKFPNTDFSFKLSGNYGIQLLKSGSNEVLAEKRFYVVQPLADVGVSVDRINNSKAKNQRVAVVVNSPSLDFFKSNDYDLFIMQNNNPKASKTLGNPTFTQSHQLIYKSFDTNFAGGAEFEYFDTKNIDIAGMTTQNILRDRVYNVFLYRVSYPEHRVYEDQPDLDGDYYIRNMTTTPQNSAFEADYAEIHFFLEDFEPKGQENVCVVGAFNDFSCTDDSILHFNSEFDVWETKILLKQGYYNYSFATRNEDQQMDYASVTGSFWETENKYSALLYIKPWGQRYDLLVGYGEGYSKPPYK</sequence>
<dbReference type="Pfam" id="PF17116">
    <property type="entry name" value="T9SS_plug_1st"/>
    <property type="match status" value="1"/>
</dbReference>